<reference evidence="3 4" key="1">
    <citation type="journal article" date="2014" name="Agronomy (Basel)">
        <title>A Draft Genome Sequence for Ensete ventricosum, the Drought-Tolerant Tree Against Hunger.</title>
        <authorList>
            <person name="Harrison J."/>
            <person name="Moore K.A."/>
            <person name="Paszkiewicz K."/>
            <person name="Jones T."/>
            <person name="Grant M."/>
            <person name="Ambacheew D."/>
            <person name="Muzemil S."/>
            <person name="Studholme D.J."/>
        </authorList>
    </citation>
    <scope>NUCLEOTIDE SEQUENCE [LARGE SCALE GENOMIC DNA]</scope>
</reference>
<feature type="region of interest" description="Disordered" evidence="2">
    <location>
        <begin position="1"/>
        <end position="26"/>
    </location>
</feature>
<dbReference type="Proteomes" id="UP000287651">
    <property type="component" value="Unassembled WGS sequence"/>
</dbReference>
<feature type="coiled-coil region" evidence="1">
    <location>
        <begin position="165"/>
        <end position="199"/>
    </location>
</feature>
<keyword evidence="1" id="KW-0175">Coiled coil</keyword>
<evidence type="ECO:0000256" key="2">
    <source>
        <dbReference type="SAM" id="MobiDB-lite"/>
    </source>
</evidence>
<gene>
    <name evidence="3" type="ORF">B296_00042633</name>
</gene>
<evidence type="ECO:0000256" key="1">
    <source>
        <dbReference type="SAM" id="Coils"/>
    </source>
</evidence>
<name>A0A426YRU7_ENSVE</name>
<dbReference type="AlphaFoldDB" id="A0A426YRU7"/>
<accession>A0A426YRU7</accession>
<sequence length="224" mass="24859">MNLLGMKKAVVTRDSHPETSRPATEPAVKKLVSVKVLPPLKRLKKLGDSLVPASKPKPASEVLRGEGSSRKKDKGVARPRSIRDLCRVKAWVPDEPYMAREIVELLELVGDSPLKVRWASLTPRHKVWADGADAQVFCRGVSASHSPRRYTPHLSSRDNEVTAKMDEVQRGEAEALEKVKALEKELQGLKGDLEAAKVKNRETKEFLSVAWAMRKKAEKDLAAS</sequence>
<organism evidence="3 4">
    <name type="scientific">Ensete ventricosum</name>
    <name type="common">Abyssinian banana</name>
    <name type="synonym">Musa ensete</name>
    <dbReference type="NCBI Taxonomy" id="4639"/>
    <lineage>
        <taxon>Eukaryota</taxon>
        <taxon>Viridiplantae</taxon>
        <taxon>Streptophyta</taxon>
        <taxon>Embryophyta</taxon>
        <taxon>Tracheophyta</taxon>
        <taxon>Spermatophyta</taxon>
        <taxon>Magnoliopsida</taxon>
        <taxon>Liliopsida</taxon>
        <taxon>Zingiberales</taxon>
        <taxon>Musaceae</taxon>
        <taxon>Ensete</taxon>
    </lineage>
</organism>
<protein>
    <submittedName>
        <fullName evidence="3">Uncharacterized protein</fullName>
    </submittedName>
</protein>
<comment type="caution">
    <text evidence="3">The sequence shown here is derived from an EMBL/GenBank/DDBJ whole genome shotgun (WGS) entry which is preliminary data.</text>
</comment>
<evidence type="ECO:0000313" key="3">
    <source>
        <dbReference type="EMBL" id="RRT54460.1"/>
    </source>
</evidence>
<feature type="region of interest" description="Disordered" evidence="2">
    <location>
        <begin position="48"/>
        <end position="79"/>
    </location>
</feature>
<evidence type="ECO:0000313" key="4">
    <source>
        <dbReference type="Proteomes" id="UP000287651"/>
    </source>
</evidence>
<dbReference type="EMBL" id="AMZH03010594">
    <property type="protein sequence ID" value="RRT54460.1"/>
    <property type="molecule type" value="Genomic_DNA"/>
</dbReference>
<feature type="compositionally biased region" description="Basic and acidic residues" evidence="2">
    <location>
        <begin position="63"/>
        <end position="79"/>
    </location>
</feature>
<proteinExistence type="predicted"/>